<sequence length="85" mass="9918">MIIQLTDEAKADLLHWKKSGAQLVLKRIRQLLDAIQQEPFTGIGKPEPLKHNLSGKWSRRISQEHRLVYDVVDNVITVYSLRLHY</sequence>
<dbReference type="PANTHER" id="PTHR38039">
    <property type="entry name" value="TOXIN YOEB"/>
    <property type="match status" value="1"/>
</dbReference>
<dbReference type="EMBL" id="WRXO01000002">
    <property type="protein sequence ID" value="MVT40547.1"/>
    <property type="molecule type" value="Genomic_DNA"/>
</dbReference>
<dbReference type="NCBIfam" id="TIGR02116">
    <property type="entry name" value="toxin_Txe_YoeB"/>
    <property type="match status" value="1"/>
</dbReference>
<dbReference type="InterPro" id="IPR035093">
    <property type="entry name" value="RelE/ParE_toxin_dom_sf"/>
</dbReference>
<evidence type="ECO:0000256" key="5">
    <source>
        <dbReference type="ARBA" id="ARBA00022801"/>
    </source>
</evidence>
<evidence type="ECO:0000256" key="3">
    <source>
        <dbReference type="ARBA" id="ARBA00022722"/>
    </source>
</evidence>
<dbReference type="OrthoDB" id="9801102at2"/>
<name>A0A6N8J5P0_9BACT</name>
<evidence type="ECO:0000313" key="7">
    <source>
        <dbReference type="EMBL" id="MVT40547.1"/>
    </source>
</evidence>
<dbReference type="SUPFAM" id="SSF143011">
    <property type="entry name" value="RelE-like"/>
    <property type="match status" value="1"/>
</dbReference>
<evidence type="ECO:0000256" key="1">
    <source>
        <dbReference type="ARBA" id="ARBA00008172"/>
    </source>
</evidence>
<protein>
    <recommendedName>
        <fullName evidence="6">Putative mRNA interferase YoeB</fullName>
    </recommendedName>
</protein>
<evidence type="ECO:0000256" key="4">
    <source>
        <dbReference type="ARBA" id="ARBA00022759"/>
    </source>
</evidence>
<dbReference type="AlphaFoldDB" id="A0A6N8J5P0"/>
<comment type="similarity">
    <text evidence="1">Belongs to the YoeB family.</text>
</comment>
<keyword evidence="4" id="KW-0255">Endonuclease</keyword>
<proteinExistence type="inferred from homology"/>
<keyword evidence="3" id="KW-0540">Nuclease</keyword>
<keyword evidence="8" id="KW-1185">Reference proteome</keyword>
<dbReference type="InterPro" id="IPR009614">
    <property type="entry name" value="YoeB_toxin"/>
</dbReference>
<dbReference type="GO" id="GO:0045892">
    <property type="term" value="P:negative regulation of DNA-templated transcription"/>
    <property type="evidence" value="ECO:0007669"/>
    <property type="project" value="TreeGrafter"/>
</dbReference>
<evidence type="ECO:0000256" key="2">
    <source>
        <dbReference type="ARBA" id="ARBA00022649"/>
    </source>
</evidence>
<comment type="caution">
    <text evidence="7">The sequence shown here is derived from an EMBL/GenBank/DDBJ whole genome shotgun (WGS) entry which is preliminary data.</text>
</comment>
<dbReference type="GO" id="GO:0004519">
    <property type="term" value="F:endonuclease activity"/>
    <property type="evidence" value="ECO:0007669"/>
    <property type="project" value="UniProtKB-KW"/>
</dbReference>
<evidence type="ECO:0000256" key="6">
    <source>
        <dbReference type="ARBA" id="ARBA00030388"/>
    </source>
</evidence>
<dbReference type="GO" id="GO:0006401">
    <property type="term" value="P:RNA catabolic process"/>
    <property type="evidence" value="ECO:0007669"/>
    <property type="project" value="InterPro"/>
</dbReference>
<evidence type="ECO:0000313" key="8">
    <source>
        <dbReference type="Proteomes" id="UP000468388"/>
    </source>
</evidence>
<dbReference type="Pfam" id="PF06769">
    <property type="entry name" value="YoeB_toxin"/>
    <property type="match status" value="1"/>
</dbReference>
<dbReference type="GO" id="GO:0016787">
    <property type="term" value="F:hydrolase activity"/>
    <property type="evidence" value="ECO:0007669"/>
    <property type="project" value="UniProtKB-KW"/>
</dbReference>
<reference evidence="7 8" key="1">
    <citation type="submission" date="2019-12" db="EMBL/GenBank/DDBJ databases">
        <title>The draft genomic sequence of strain Chitinophaga oryziterrae JCM 16595.</title>
        <authorList>
            <person name="Zhang X."/>
        </authorList>
    </citation>
    <scope>NUCLEOTIDE SEQUENCE [LARGE SCALE GENOMIC DNA]</scope>
    <source>
        <strain evidence="7 8">JCM 16595</strain>
    </source>
</reference>
<keyword evidence="5" id="KW-0378">Hydrolase</keyword>
<gene>
    <name evidence="7" type="ORF">GO495_08130</name>
</gene>
<accession>A0A6N8J5P0</accession>
<dbReference type="Gene3D" id="3.30.2310.20">
    <property type="entry name" value="RelE-like"/>
    <property type="match status" value="1"/>
</dbReference>
<organism evidence="7 8">
    <name type="scientific">Chitinophaga oryziterrae</name>
    <dbReference type="NCBI Taxonomy" id="1031224"/>
    <lineage>
        <taxon>Bacteria</taxon>
        <taxon>Pseudomonadati</taxon>
        <taxon>Bacteroidota</taxon>
        <taxon>Chitinophagia</taxon>
        <taxon>Chitinophagales</taxon>
        <taxon>Chitinophagaceae</taxon>
        <taxon>Chitinophaga</taxon>
    </lineage>
</organism>
<keyword evidence="2" id="KW-1277">Toxin-antitoxin system</keyword>
<dbReference type="Proteomes" id="UP000468388">
    <property type="component" value="Unassembled WGS sequence"/>
</dbReference>
<dbReference type="PANTHER" id="PTHR38039:SF1">
    <property type="entry name" value="TOXIN YOEB"/>
    <property type="match status" value="1"/>
</dbReference>